<organism evidence="7 8">
    <name type="scientific">Achromobacter pulmonis</name>
    <dbReference type="NCBI Taxonomy" id="1389932"/>
    <lineage>
        <taxon>Bacteria</taxon>
        <taxon>Pseudomonadati</taxon>
        <taxon>Pseudomonadota</taxon>
        <taxon>Betaproteobacteria</taxon>
        <taxon>Burkholderiales</taxon>
        <taxon>Alcaligenaceae</taxon>
        <taxon>Achromobacter</taxon>
    </lineage>
</organism>
<evidence type="ECO:0000256" key="1">
    <source>
        <dbReference type="ARBA" id="ARBA00004167"/>
    </source>
</evidence>
<dbReference type="Proteomes" id="UP000235994">
    <property type="component" value="Unassembled WGS sequence"/>
</dbReference>
<dbReference type="GO" id="GO:0055085">
    <property type="term" value="P:transmembrane transport"/>
    <property type="evidence" value="ECO:0007669"/>
    <property type="project" value="InterPro"/>
</dbReference>
<sequence length="288" mass="30100">MNRLLRASAMAAFTLCVSAAAAAAPATRAEWSGAAARQLQRHLTMPKEADGLPGPLSLKLRLTILPDGGIDKIEVAASSGHAAVDRAAAAMVRRAGPLPAFAADMTGDREILMLPLRFELEAPQENPPAAAAHRYADPARGYGVTVPAPYRILPSGRTAEFDLLVRVGDASGERCTIGFNTARKALTAHPGREAPLSAAARLAADETLEAAQGRELQERRTFESAGAHGVEYVAPAADAALLRYTALLDTPALRVALACTATRAAMPAALADFRRIRDGISLGSPDAP</sequence>
<keyword evidence="2" id="KW-0812">Transmembrane</keyword>
<comment type="caution">
    <text evidence="7">The sequence shown here is derived from an EMBL/GenBank/DDBJ whole genome shotgun (WGS) entry which is preliminary data.</text>
</comment>
<proteinExistence type="predicted"/>
<feature type="signal peptide" evidence="5">
    <location>
        <begin position="1"/>
        <end position="22"/>
    </location>
</feature>
<dbReference type="Pfam" id="PF13103">
    <property type="entry name" value="TonB_2"/>
    <property type="match status" value="1"/>
</dbReference>
<evidence type="ECO:0000313" key="7">
    <source>
        <dbReference type="EMBL" id="PND33971.1"/>
    </source>
</evidence>
<keyword evidence="8" id="KW-1185">Reference proteome</keyword>
<dbReference type="NCBIfam" id="TIGR01352">
    <property type="entry name" value="tonB_Cterm"/>
    <property type="match status" value="1"/>
</dbReference>
<dbReference type="AlphaFoldDB" id="A0A2N8KKK3"/>
<evidence type="ECO:0000256" key="5">
    <source>
        <dbReference type="SAM" id="SignalP"/>
    </source>
</evidence>
<dbReference type="InterPro" id="IPR006260">
    <property type="entry name" value="TonB/TolA_C"/>
</dbReference>
<evidence type="ECO:0000256" key="2">
    <source>
        <dbReference type="ARBA" id="ARBA00022692"/>
    </source>
</evidence>
<keyword evidence="4" id="KW-0472">Membrane</keyword>
<evidence type="ECO:0000256" key="4">
    <source>
        <dbReference type="ARBA" id="ARBA00023136"/>
    </source>
</evidence>
<name>A0A2N8KKK3_9BURK</name>
<evidence type="ECO:0000313" key="8">
    <source>
        <dbReference type="Proteomes" id="UP000235994"/>
    </source>
</evidence>
<reference evidence="7 8" key="1">
    <citation type="submission" date="2018-01" db="EMBL/GenBank/DDBJ databases">
        <title>The draft genome of an aniline degradation strain ANB-1.</title>
        <authorList>
            <person name="Zhang L."/>
            <person name="Jiang J."/>
        </authorList>
    </citation>
    <scope>NUCLEOTIDE SEQUENCE [LARGE SCALE GENOMIC DNA]</scope>
    <source>
        <strain evidence="7 8">ANB-1</strain>
    </source>
</reference>
<feature type="chain" id="PRO_5014614580" description="TonB C-terminal domain-containing protein" evidence="5">
    <location>
        <begin position="23"/>
        <end position="288"/>
    </location>
</feature>
<keyword evidence="3" id="KW-1133">Transmembrane helix</keyword>
<evidence type="ECO:0000259" key="6">
    <source>
        <dbReference type="PROSITE" id="PS52015"/>
    </source>
</evidence>
<gene>
    <name evidence="7" type="ORF">C1I89_06880</name>
</gene>
<dbReference type="GO" id="GO:0016020">
    <property type="term" value="C:membrane"/>
    <property type="evidence" value="ECO:0007669"/>
    <property type="project" value="UniProtKB-SubCell"/>
</dbReference>
<comment type="subcellular location">
    <subcellularLocation>
        <location evidence="1">Membrane</location>
        <topology evidence="1">Single-pass membrane protein</topology>
    </subcellularLocation>
</comment>
<dbReference type="InterPro" id="IPR037682">
    <property type="entry name" value="TonB_C"/>
</dbReference>
<dbReference type="SUPFAM" id="SSF74653">
    <property type="entry name" value="TolA/TonB C-terminal domain"/>
    <property type="match status" value="1"/>
</dbReference>
<feature type="domain" description="TonB C-terminal" evidence="6">
    <location>
        <begin position="30"/>
        <end position="127"/>
    </location>
</feature>
<dbReference type="Gene3D" id="3.30.1150.10">
    <property type="match status" value="1"/>
</dbReference>
<dbReference type="PROSITE" id="PS52015">
    <property type="entry name" value="TONB_CTD"/>
    <property type="match status" value="1"/>
</dbReference>
<accession>A0A2N8KKK3</accession>
<dbReference type="RefSeq" id="WP_102772053.1">
    <property type="nucleotide sequence ID" value="NZ_POQS01000002.1"/>
</dbReference>
<protein>
    <recommendedName>
        <fullName evidence="6">TonB C-terminal domain-containing protein</fullName>
    </recommendedName>
</protein>
<keyword evidence="5" id="KW-0732">Signal</keyword>
<evidence type="ECO:0000256" key="3">
    <source>
        <dbReference type="ARBA" id="ARBA00022989"/>
    </source>
</evidence>
<dbReference type="EMBL" id="POQS01000002">
    <property type="protein sequence ID" value="PND33971.1"/>
    <property type="molecule type" value="Genomic_DNA"/>
</dbReference>